<feature type="transmembrane region" description="Helical" evidence="2">
    <location>
        <begin position="50"/>
        <end position="67"/>
    </location>
</feature>
<name>A0AAW9SJQ8_9BACT</name>
<reference evidence="3 4" key="1">
    <citation type="submission" date="2024-04" db="EMBL/GenBank/DDBJ databases">
        <title>Novel genus in family Flammeovirgaceae.</title>
        <authorList>
            <person name="Nguyen T.H."/>
            <person name="Vuong T.Q."/>
            <person name="Le H."/>
            <person name="Kim S.-G."/>
        </authorList>
    </citation>
    <scope>NUCLEOTIDE SEQUENCE [LARGE SCALE GENOMIC DNA]</scope>
    <source>
        <strain evidence="3 4">JCM 23209</strain>
    </source>
</reference>
<evidence type="ECO:0000256" key="2">
    <source>
        <dbReference type="SAM" id="Phobius"/>
    </source>
</evidence>
<proteinExistence type="predicted"/>
<dbReference type="Proteomes" id="UP001403385">
    <property type="component" value="Unassembled WGS sequence"/>
</dbReference>
<evidence type="ECO:0000313" key="4">
    <source>
        <dbReference type="Proteomes" id="UP001403385"/>
    </source>
</evidence>
<protein>
    <recommendedName>
        <fullName evidence="5">Outer membrane protein beta-barrel domain-containing protein</fullName>
    </recommendedName>
</protein>
<dbReference type="EMBL" id="JBDKWZ010000018">
    <property type="protein sequence ID" value="MEN7550941.1"/>
    <property type="molecule type" value="Genomic_DNA"/>
</dbReference>
<gene>
    <name evidence="3" type="ORF">AAG747_23675</name>
</gene>
<comment type="caution">
    <text evidence="3">The sequence shown here is derived from an EMBL/GenBank/DDBJ whole genome shotgun (WGS) entry which is preliminary data.</text>
</comment>
<dbReference type="RefSeq" id="WP_346823723.1">
    <property type="nucleotide sequence ID" value="NZ_JBDKWZ010000018.1"/>
</dbReference>
<keyword evidence="2" id="KW-0812">Transmembrane</keyword>
<organism evidence="3 4">
    <name type="scientific">Rapidithrix thailandica</name>
    <dbReference type="NCBI Taxonomy" id="413964"/>
    <lineage>
        <taxon>Bacteria</taxon>
        <taxon>Pseudomonadati</taxon>
        <taxon>Bacteroidota</taxon>
        <taxon>Cytophagia</taxon>
        <taxon>Cytophagales</taxon>
        <taxon>Flammeovirgaceae</taxon>
        <taxon>Rapidithrix</taxon>
    </lineage>
</organism>
<evidence type="ECO:0000313" key="3">
    <source>
        <dbReference type="EMBL" id="MEN7550941.1"/>
    </source>
</evidence>
<accession>A0AAW9SJQ8</accession>
<evidence type="ECO:0008006" key="5">
    <source>
        <dbReference type="Google" id="ProtNLM"/>
    </source>
</evidence>
<feature type="compositionally biased region" description="Basic and acidic residues" evidence="1">
    <location>
        <begin position="104"/>
        <end position="165"/>
    </location>
</feature>
<keyword evidence="2" id="KW-1133">Transmembrane helix</keyword>
<evidence type="ECO:0000256" key="1">
    <source>
        <dbReference type="SAM" id="MobiDB-lite"/>
    </source>
</evidence>
<keyword evidence="2" id="KW-0472">Membrane</keyword>
<sequence>MPDKEKDHIDNFIKKVLEGYDVQYEEPHWEALEAQLDQELPVEKKPYNQYYVISNIITGFALLLYLLRPGYFEMTGKDHLDRNPFVSNPKELFVVPDEIEDKAEHLEEKASDKPEDRTNSKLPETKTRENQEVEKSTVVNREGDKVPDQSNKFDKENLVGQEKPEWSPTLKAPSKEGGRGLAPVQEKKTTFVFPDSTEYSSKILLAKEEENPKYSMFVPEKCPGLACKEHPVAIDFPNEIYTETGTSIEEKSQDKPENSLSIGVSLAPDFNSVGLDQQKKYSGKLGINVQYSVHNRWILSAGILYNRKKYLTTGERYVPPYGYWKSKTNGIVPENVDGHCGVVDIPLKLGYNWTAKSKIHLITSLGVSTYILLDEYYEFEFTSPNPGAAGGWGTEDNSKVVAGLANVSLAAEWPLSQRFSLRVEPYLIVPLKKVGWGKVDLYSTGTLFSILYRLK</sequence>
<feature type="region of interest" description="Disordered" evidence="1">
    <location>
        <begin position="104"/>
        <end position="182"/>
    </location>
</feature>
<dbReference type="AlphaFoldDB" id="A0AAW9SJQ8"/>
<keyword evidence="4" id="KW-1185">Reference proteome</keyword>